<proteinExistence type="predicted"/>
<dbReference type="Gene3D" id="2.160.20.10">
    <property type="entry name" value="Single-stranded right-handed beta-helix, Pectin lyase-like"/>
    <property type="match status" value="1"/>
</dbReference>
<name>A0A7C0TZ46_THELI</name>
<dbReference type="Proteomes" id="UP000886210">
    <property type="component" value="Unassembled WGS sequence"/>
</dbReference>
<gene>
    <name evidence="1" type="ORF">ENF72_02975</name>
</gene>
<dbReference type="InterPro" id="IPR012334">
    <property type="entry name" value="Pectin_lyas_fold"/>
</dbReference>
<sequence>MRRKVVKFVFLAFTFLVLTAFASVSEAKTIYVPDDYARIQWAVDSASIGDTIIVRDGTYYENVV</sequence>
<dbReference type="InterPro" id="IPR011050">
    <property type="entry name" value="Pectin_lyase_fold/virulence"/>
</dbReference>
<dbReference type="AlphaFoldDB" id="A0A7C0TZ46"/>
<reference evidence="1" key="1">
    <citation type="journal article" date="2020" name="mSystems">
        <title>Genome- and Community-Level Interaction Insights into Carbon Utilization and Element Cycling Functions of Hydrothermarchaeota in Hydrothermal Sediment.</title>
        <authorList>
            <person name="Zhou Z."/>
            <person name="Liu Y."/>
            <person name="Xu W."/>
            <person name="Pan J."/>
            <person name="Luo Z.H."/>
            <person name="Li M."/>
        </authorList>
    </citation>
    <scope>NUCLEOTIDE SEQUENCE [LARGE SCALE GENOMIC DNA]</scope>
    <source>
        <strain evidence="1">HyVt-151</strain>
    </source>
</reference>
<protein>
    <submittedName>
        <fullName evidence="1">Cell surface protein</fullName>
    </submittedName>
</protein>
<evidence type="ECO:0000313" key="1">
    <source>
        <dbReference type="EMBL" id="HDD31573.1"/>
    </source>
</evidence>
<organism evidence="1">
    <name type="scientific">Thermococcus litoralis</name>
    <dbReference type="NCBI Taxonomy" id="2265"/>
    <lineage>
        <taxon>Archaea</taxon>
        <taxon>Methanobacteriati</taxon>
        <taxon>Methanobacteriota</taxon>
        <taxon>Thermococci</taxon>
        <taxon>Thermococcales</taxon>
        <taxon>Thermococcaceae</taxon>
        <taxon>Thermococcus</taxon>
    </lineage>
</organism>
<dbReference type="SUPFAM" id="SSF51126">
    <property type="entry name" value="Pectin lyase-like"/>
    <property type="match status" value="1"/>
</dbReference>
<accession>A0A7C0TZ46</accession>
<dbReference type="EMBL" id="DQYG01000126">
    <property type="protein sequence ID" value="HDD31573.1"/>
    <property type="molecule type" value="Genomic_DNA"/>
</dbReference>
<comment type="caution">
    <text evidence="1">The sequence shown here is derived from an EMBL/GenBank/DDBJ whole genome shotgun (WGS) entry which is preliminary data.</text>
</comment>
<feature type="non-terminal residue" evidence="1">
    <location>
        <position position="64"/>
    </location>
</feature>